<comment type="caution">
    <text evidence="2">The sequence shown here is derived from an EMBL/GenBank/DDBJ whole genome shotgun (WGS) entry which is preliminary data.</text>
</comment>
<reference evidence="2 3" key="1">
    <citation type="submission" date="2024-01" db="EMBL/GenBank/DDBJ databases">
        <title>Genome assemblies of Stephania.</title>
        <authorList>
            <person name="Yang L."/>
        </authorList>
    </citation>
    <scope>NUCLEOTIDE SEQUENCE [LARGE SCALE GENOMIC DNA]</scope>
    <source>
        <strain evidence="2">JXDWG</strain>
        <tissue evidence="2">Leaf</tissue>
    </source>
</reference>
<sequence>MIFLYVDDIIYVGSSTVLIDEFKFDMMKTFEMTDLGLLHYFFGLEVFLQKRDGIFISQIKYATDLLKRFHMVNRNGVATPMNLNEKLQVDDDSGMANEKLFRSLVSVVSRFMHNPAFHGRTTHIDNRIHFIRDLVTPMSKW</sequence>
<gene>
    <name evidence="2" type="ORF">Scep_005206</name>
</gene>
<evidence type="ECO:0000259" key="1">
    <source>
        <dbReference type="Pfam" id="PF07727"/>
    </source>
</evidence>
<accession>A0AAP0PW52</accession>
<proteinExistence type="predicted"/>
<name>A0AAP0PW52_9MAGN</name>
<dbReference type="Pfam" id="PF07727">
    <property type="entry name" value="RVT_2"/>
    <property type="match status" value="1"/>
</dbReference>
<dbReference type="AlphaFoldDB" id="A0AAP0PW52"/>
<dbReference type="Proteomes" id="UP001419268">
    <property type="component" value="Unassembled WGS sequence"/>
</dbReference>
<evidence type="ECO:0000313" key="3">
    <source>
        <dbReference type="Proteomes" id="UP001419268"/>
    </source>
</evidence>
<keyword evidence="3" id="KW-1185">Reference proteome</keyword>
<protein>
    <recommendedName>
        <fullName evidence="1">Reverse transcriptase Ty1/copia-type domain-containing protein</fullName>
    </recommendedName>
</protein>
<organism evidence="2 3">
    <name type="scientific">Stephania cephalantha</name>
    <dbReference type="NCBI Taxonomy" id="152367"/>
    <lineage>
        <taxon>Eukaryota</taxon>
        <taxon>Viridiplantae</taxon>
        <taxon>Streptophyta</taxon>
        <taxon>Embryophyta</taxon>
        <taxon>Tracheophyta</taxon>
        <taxon>Spermatophyta</taxon>
        <taxon>Magnoliopsida</taxon>
        <taxon>Ranunculales</taxon>
        <taxon>Menispermaceae</taxon>
        <taxon>Menispermoideae</taxon>
        <taxon>Cissampelideae</taxon>
        <taxon>Stephania</taxon>
    </lineage>
</organism>
<feature type="domain" description="Reverse transcriptase Ty1/copia-type" evidence="1">
    <location>
        <begin position="2"/>
        <end position="81"/>
    </location>
</feature>
<dbReference type="EMBL" id="JBBNAG010000002">
    <property type="protein sequence ID" value="KAK9158632.1"/>
    <property type="molecule type" value="Genomic_DNA"/>
</dbReference>
<dbReference type="InterPro" id="IPR013103">
    <property type="entry name" value="RVT_2"/>
</dbReference>
<evidence type="ECO:0000313" key="2">
    <source>
        <dbReference type="EMBL" id="KAK9158632.1"/>
    </source>
</evidence>